<reference evidence="6 7" key="1">
    <citation type="submission" date="2011-08" db="EMBL/GenBank/DDBJ databases">
        <authorList>
            <person name="Liu Z.J."/>
            <person name="Shi F.L."/>
            <person name="Lu J.Q."/>
            <person name="Li M."/>
            <person name="Wang Z.L."/>
        </authorList>
    </citation>
    <scope>NUCLEOTIDE SEQUENCE [LARGE SCALE GENOMIC DNA]</scope>
    <source>
        <strain evidence="6 7">USNM 41457</strain>
    </source>
</reference>
<keyword evidence="2 5" id="KW-0853">WD repeat</keyword>
<dbReference type="STRING" id="1003232.J9D3W8"/>
<dbReference type="Gene3D" id="2.130.10.10">
    <property type="entry name" value="YVTN repeat-like/Quinoprotein amine dehydrogenase"/>
    <property type="match status" value="2"/>
</dbReference>
<evidence type="ECO:0000313" key="7">
    <source>
        <dbReference type="Proteomes" id="UP000003163"/>
    </source>
</evidence>
<organism evidence="6 7">
    <name type="scientific">Edhazardia aedis (strain USNM 41457)</name>
    <name type="common">Microsporidian parasite</name>
    <dbReference type="NCBI Taxonomy" id="1003232"/>
    <lineage>
        <taxon>Eukaryota</taxon>
        <taxon>Fungi</taxon>
        <taxon>Fungi incertae sedis</taxon>
        <taxon>Microsporidia</taxon>
        <taxon>Edhazardia</taxon>
    </lineage>
</organism>
<dbReference type="Proteomes" id="UP000003163">
    <property type="component" value="Unassembled WGS sequence"/>
</dbReference>
<dbReference type="PROSITE" id="PS50294">
    <property type="entry name" value="WD_REPEATS_REGION"/>
    <property type="match status" value="2"/>
</dbReference>
<dbReference type="EMBL" id="AFBI03000082">
    <property type="protein sequence ID" value="EJW02239.1"/>
    <property type="molecule type" value="Genomic_DNA"/>
</dbReference>
<dbReference type="InterPro" id="IPR019775">
    <property type="entry name" value="WD40_repeat_CS"/>
</dbReference>
<dbReference type="InterPro" id="IPR011047">
    <property type="entry name" value="Quinoprotein_ADH-like_sf"/>
</dbReference>
<dbReference type="PANTHER" id="PTHR19848">
    <property type="entry name" value="WD40 REPEAT PROTEIN"/>
    <property type="match status" value="1"/>
</dbReference>
<evidence type="ECO:0000256" key="2">
    <source>
        <dbReference type="ARBA" id="ARBA00022574"/>
    </source>
</evidence>
<name>J9D3W8_EDHAE</name>
<dbReference type="OMA" id="AWEPYHR"/>
<feature type="repeat" description="WD" evidence="5">
    <location>
        <begin position="93"/>
        <end position="133"/>
    </location>
</feature>
<dbReference type="GO" id="GO:0000027">
    <property type="term" value="P:ribosomal large subunit assembly"/>
    <property type="evidence" value="ECO:0007669"/>
    <property type="project" value="TreeGrafter"/>
</dbReference>
<comment type="subcellular location">
    <subcellularLocation>
        <location evidence="1">Nucleus</location>
    </subcellularLocation>
</comment>
<feature type="repeat" description="WD" evidence="5">
    <location>
        <begin position="301"/>
        <end position="342"/>
    </location>
</feature>
<dbReference type="GO" id="GO:0005730">
    <property type="term" value="C:nucleolus"/>
    <property type="evidence" value="ECO:0007669"/>
    <property type="project" value="TreeGrafter"/>
</dbReference>
<reference evidence="7" key="2">
    <citation type="submission" date="2015-07" db="EMBL/GenBank/DDBJ databases">
        <title>Contrasting host-pathogen interactions and genome evolution in two generalist and specialist microsporidian pathogens of mosquitoes.</title>
        <authorList>
            <consortium name="The Broad Institute Genomics Platform"/>
            <consortium name="The Broad Institute Genome Sequencing Center for Infectious Disease"/>
            <person name="Cuomo C.A."/>
            <person name="Sanscrainte N.D."/>
            <person name="Goldberg J.M."/>
            <person name="Heiman D."/>
            <person name="Young S."/>
            <person name="Zeng Q."/>
            <person name="Becnel J.J."/>
            <person name="Birren B.W."/>
        </authorList>
    </citation>
    <scope>NUCLEOTIDE SEQUENCE [LARGE SCALE GENOMIC DNA]</scope>
    <source>
        <strain evidence="7">USNM 41457</strain>
    </source>
</reference>
<evidence type="ECO:0000256" key="5">
    <source>
        <dbReference type="PROSITE-ProRule" id="PRU00221"/>
    </source>
</evidence>
<dbReference type="HOGENOM" id="CLU_700570_0_0_1"/>
<evidence type="ECO:0000256" key="3">
    <source>
        <dbReference type="ARBA" id="ARBA00022737"/>
    </source>
</evidence>
<keyword evidence="3" id="KW-0677">Repeat</keyword>
<dbReference type="InParanoid" id="J9D3W8"/>
<dbReference type="PANTHER" id="PTHR19848:SF0">
    <property type="entry name" value="NOTCHLESS PROTEIN HOMOLOG 1"/>
    <property type="match status" value="1"/>
</dbReference>
<dbReference type="AlphaFoldDB" id="J9D3W8"/>
<sequence>MTTEVLVKFYDTDENELTDSIQVPITISSEHLHEIIPETSTKSHMFYIYGEPILSTLEECILKTNISKENLIPIKLVKELPTKKPAKFCNSSFSGHEQAVLKVKILNNDLAVTSGGDGTVRFWDLNTKTTKKIVKVADHWVLSLKSCKDFIAAGSMDGTLSLIKLNNDFEIIKHKNHNGNGISCIEVCSINATNVIITGGREGKVCILKEDGEIIYSYTHKGPVDCLLYHKGFLYSTGRFGDIKVYKIGLNSDEIKFIKEIRGHTKRINSIKIKNDNLFTASDDCKINIYQISKNYTVERQLLHKNVVSSIDISENGLFIASCSFDKTVRIWDISSGNSLATYFHVDSVYKVIFCSNLVISISKDKTVKTFCTKIKKVQSELVCGDEIFDVDYQNGIMVCGCRNRMVYFFA</sequence>
<keyword evidence="4" id="KW-0539">Nucleus</keyword>
<dbReference type="SMART" id="SM00320">
    <property type="entry name" value="WD40"/>
    <property type="match status" value="7"/>
</dbReference>
<evidence type="ECO:0000256" key="1">
    <source>
        <dbReference type="ARBA" id="ARBA00004123"/>
    </source>
</evidence>
<evidence type="ECO:0000313" key="6">
    <source>
        <dbReference type="EMBL" id="EJW02239.1"/>
    </source>
</evidence>
<dbReference type="Pfam" id="PF00400">
    <property type="entry name" value="WD40"/>
    <property type="match status" value="3"/>
</dbReference>
<dbReference type="InterPro" id="IPR001680">
    <property type="entry name" value="WD40_rpt"/>
</dbReference>
<dbReference type="PROSITE" id="PS50082">
    <property type="entry name" value="WD_REPEATS_2"/>
    <property type="match status" value="2"/>
</dbReference>
<comment type="caution">
    <text evidence="6">The sequence shown here is derived from an EMBL/GenBank/DDBJ whole genome shotgun (WGS) entry which is preliminary data.</text>
</comment>
<dbReference type="VEuPathDB" id="MicrosporidiaDB:EDEG_03323"/>
<dbReference type="SUPFAM" id="SSF50998">
    <property type="entry name" value="Quinoprotein alcohol dehydrogenase-like"/>
    <property type="match status" value="1"/>
</dbReference>
<gene>
    <name evidence="6" type="ORF">EDEG_03323</name>
</gene>
<evidence type="ECO:0000256" key="4">
    <source>
        <dbReference type="ARBA" id="ARBA00023242"/>
    </source>
</evidence>
<proteinExistence type="predicted"/>
<accession>J9D3W8</accession>
<dbReference type="InterPro" id="IPR015943">
    <property type="entry name" value="WD40/YVTN_repeat-like_dom_sf"/>
</dbReference>
<keyword evidence="7" id="KW-1185">Reference proteome</keyword>
<dbReference type="FunCoup" id="J9D3W8">
    <property type="interactions" value="73"/>
</dbReference>
<dbReference type="OrthoDB" id="544788at2759"/>
<dbReference type="PROSITE" id="PS00678">
    <property type="entry name" value="WD_REPEATS_1"/>
    <property type="match status" value="2"/>
</dbReference>
<protein>
    <submittedName>
        <fullName evidence="6">Uncharacterized protein</fullName>
    </submittedName>
</protein>